<protein>
    <submittedName>
        <fullName evidence="3">DHH family protein</fullName>
    </submittedName>
</protein>
<dbReference type="RefSeq" id="WP_117117633.1">
    <property type="nucleotide sequence ID" value="NZ_BFBY01000001.1"/>
</dbReference>
<name>A0A2Z6T624_9LACO</name>
<dbReference type="Proteomes" id="UP000257317">
    <property type="component" value="Unassembled WGS sequence"/>
</dbReference>
<dbReference type="Pfam" id="PF01368">
    <property type="entry name" value="DHH"/>
    <property type="match status" value="1"/>
</dbReference>
<evidence type="ECO:0000313" key="3">
    <source>
        <dbReference type="EMBL" id="GBG04314.1"/>
    </source>
</evidence>
<dbReference type="AlphaFoldDB" id="A0A2Z6T624"/>
<dbReference type="Pfam" id="PF02272">
    <property type="entry name" value="DHHA1"/>
    <property type="match status" value="1"/>
</dbReference>
<feature type="domain" description="DHHA1" evidence="2">
    <location>
        <begin position="220"/>
        <end position="307"/>
    </location>
</feature>
<dbReference type="PANTHER" id="PTHR47618">
    <property type="entry name" value="BIFUNCTIONAL OLIGORIBONUCLEASE AND PAP PHOSPHATASE NRNA"/>
    <property type="match status" value="1"/>
</dbReference>
<dbReference type="Gene3D" id="3.90.1640.10">
    <property type="entry name" value="inorganic pyrophosphatase (n-terminal core)"/>
    <property type="match status" value="1"/>
</dbReference>
<dbReference type="InterPro" id="IPR038763">
    <property type="entry name" value="DHH_sf"/>
</dbReference>
<dbReference type="PANTHER" id="PTHR47618:SF1">
    <property type="entry name" value="BIFUNCTIONAL OLIGORIBONUCLEASE AND PAP PHOSPHATASE NRNA"/>
    <property type="match status" value="1"/>
</dbReference>
<evidence type="ECO:0000259" key="1">
    <source>
        <dbReference type="Pfam" id="PF01368"/>
    </source>
</evidence>
<gene>
    <name evidence="3" type="ORF">LrDSM24759_02280</name>
</gene>
<dbReference type="Gene3D" id="3.10.310.30">
    <property type="match status" value="1"/>
</dbReference>
<dbReference type="InterPro" id="IPR003156">
    <property type="entry name" value="DHHA1_dom"/>
</dbReference>
<proteinExistence type="predicted"/>
<evidence type="ECO:0000313" key="4">
    <source>
        <dbReference type="Proteomes" id="UP000257317"/>
    </source>
</evidence>
<comment type="caution">
    <text evidence="3">The sequence shown here is derived from an EMBL/GenBank/DDBJ whole genome shotgun (WGS) entry which is preliminary data.</text>
</comment>
<dbReference type="GO" id="GO:0003676">
    <property type="term" value="F:nucleic acid binding"/>
    <property type="evidence" value="ECO:0007669"/>
    <property type="project" value="InterPro"/>
</dbReference>
<dbReference type="InterPro" id="IPR051319">
    <property type="entry name" value="Oligoribo/pAp-PDE_c-di-AMP_PDE"/>
</dbReference>
<dbReference type="OrthoDB" id="9803668at2"/>
<feature type="domain" description="DDH" evidence="1">
    <location>
        <begin position="17"/>
        <end position="153"/>
    </location>
</feature>
<sequence length="321" mass="35103">MATFDEIYEKIKKYPTIILHRHTSPDPDALGSQAGLGRALKATFPEKKILFAGENDEGDLAWINTMDDVTEDDYQGALVITTDTANTPRISNKNYDKGDFLIKIDHHPDVDPYADMSYVDPDSPAASQIIADFLNAEGIEITPDIAYPLYAGIVGDTGRFMYPETSAKTFEIVAQLAKTGININEIARNISDVTFEQAKLQAKAMDEMVVDPSGAAYAVLTQQDLKDLGVTGDQASVTVSTPGRIKDVIAWNVFVEKPDGTYRVHYRSKGPVINELAAKHDGGGHALASGANAKDMDEVKQVFAELVEVTRKYQKENGTNK</sequence>
<accession>A0A2Z6T624</accession>
<keyword evidence="4" id="KW-1185">Reference proteome</keyword>
<dbReference type="InterPro" id="IPR001667">
    <property type="entry name" value="DDH_dom"/>
</dbReference>
<reference evidence="4" key="1">
    <citation type="submission" date="2018-03" db="EMBL/GenBank/DDBJ databases">
        <title>New taxa in the Lactobacillus gasseri group.</title>
        <authorList>
            <person name="Tanizawa Y."/>
            <person name="Tohno M."/>
            <person name="Endo A."/>
            <person name="Arita M."/>
        </authorList>
    </citation>
    <scope>NUCLEOTIDE SEQUENCE [LARGE SCALE GENOMIC DNA]</scope>
    <source>
        <strain evidence="4">DSM 24759</strain>
    </source>
</reference>
<organism evidence="3 4">
    <name type="scientific">Lactobacillus rodentium</name>
    <dbReference type="NCBI Taxonomy" id="947835"/>
    <lineage>
        <taxon>Bacteria</taxon>
        <taxon>Bacillati</taxon>
        <taxon>Bacillota</taxon>
        <taxon>Bacilli</taxon>
        <taxon>Lactobacillales</taxon>
        <taxon>Lactobacillaceae</taxon>
        <taxon>Lactobacillus</taxon>
    </lineage>
</organism>
<dbReference type="SUPFAM" id="SSF64182">
    <property type="entry name" value="DHH phosphoesterases"/>
    <property type="match status" value="1"/>
</dbReference>
<evidence type="ECO:0000259" key="2">
    <source>
        <dbReference type="Pfam" id="PF02272"/>
    </source>
</evidence>
<dbReference type="EMBL" id="BFBY01000001">
    <property type="protein sequence ID" value="GBG04314.1"/>
    <property type="molecule type" value="Genomic_DNA"/>
</dbReference>